<protein>
    <recommendedName>
        <fullName evidence="29">Complex I assembly factor ACAD9, mitochondrial</fullName>
    </recommendedName>
    <alternativeName>
        <fullName evidence="30">Acyl-CoA dehydrogenase family member 9</fullName>
    </alternativeName>
</protein>
<comment type="subunit">
    <text evidence="28">Homodimer. Interacts with NDUFAF1 and ECSIT. Part of the mitochondrial complex I assembly/MCIA complex that comprises at least the core subunits TMEM126B, NDUFAF1, ECSIT and ACAD9 and complement subunits such as COA1 and TMEM186. Interacts with TMEM70 and TMEM242.</text>
</comment>
<keyword evidence="38" id="KW-1185">Reference proteome</keyword>
<dbReference type="PANTHER" id="PTHR43884:SF9">
    <property type="entry name" value="COMPLEX I ASSEMBLY FACTOR ACAD9, MITOCHONDRIAL"/>
    <property type="match status" value="1"/>
</dbReference>
<accession>A0ABD0KNT9</accession>
<comment type="catalytic activity">
    <reaction evidence="21">
        <text>(9Z,12Z)-octadecadienoyl-CoA + oxidized [electron-transfer flavoprotein] + H(+) = (2E,9Z,12Z)-octadecatrienoyl-CoA + reduced [electron-transfer flavoprotein]</text>
        <dbReference type="Rhea" id="RHEA:48188"/>
        <dbReference type="Rhea" id="RHEA-COMP:10685"/>
        <dbReference type="Rhea" id="RHEA-COMP:10686"/>
        <dbReference type="ChEBI" id="CHEBI:15378"/>
        <dbReference type="ChEBI" id="CHEBI:57383"/>
        <dbReference type="ChEBI" id="CHEBI:57692"/>
        <dbReference type="ChEBI" id="CHEBI:58307"/>
        <dbReference type="ChEBI" id="CHEBI:77558"/>
    </reaction>
    <physiologicalReaction direction="left-to-right" evidence="21">
        <dbReference type="Rhea" id="RHEA:48189"/>
    </physiologicalReaction>
</comment>
<keyword evidence="6" id="KW-0999">Mitochondrion inner membrane</keyword>
<evidence type="ECO:0000256" key="9">
    <source>
        <dbReference type="ARBA" id="ARBA00022990"/>
    </source>
</evidence>
<dbReference type="InterPro" id="IPR013786">
    <property type="entry name" value="AcylCoA_DH/ox_N"/>
</dbReference>
<comment type="cofactor">
    <cofactor evidence="1 31">
        <name>FAD</name>
        <dbReference type="ChEBI" id="CHEBI:57692"/>
    </cofactor>
</comment>
<comment type="catalytic activity">
    <reaction evidence="16">
        <text>tetradecanoyl-CoA + oxidized [electron-transfer flavoprotein] + H(+) = (2E)-tetradecenoyl-CoA + reduced [electron-transfer flavoprotein]</text>
        <dbReference type="Rhea" id="RHEA:47316"/>
        <dbReference type="Rhea" id="RHEA-COMP:10685"/>
        <dbReference type="Rhea" id="RHEA-COMP:10686"/>
        <dbReference type="ChEBI" id="CHEBI:15378"/>
        <dbReference type="ChEBI" id="CHEBI:57385"/>
        <dbReference type="ChEBI" id="CHEBI:57692"/>
        <dbReference type="ChEBI" id="CHEBI:58307"/>
        <dbReference type="ChEBI" id="CHEBI:61405"/>
    </reaction>
    <physiologicalReaction direction="left-to-right" evidence="16">
        <dbReference type="Rhea" id="RHEA:47317"/>
    </physiologicalReaction>
</comment>
<comment type="catalytic activity">
    <reaction evidence="22">
        <text>(9Z)-hexadecenoyl-CoA + oxidized [electron-transfer flavoprotein] + H(+) = (2E,9Z)-hexadecadienoyl-CoA + reduced [electron-transfer flavoprotein]</text>
        <dbReference type="Rhea" id="RHEA:47304"/>
        <dbReference type="Rhea" id="RHEA-COMP:10685"/>
        <dbReference type="Rhea" id="RHEA-COMP:10686"/>
        <dbReference type="ChEBI" id="CHEBI:15378"/>
        <dbReference type="ChEBI" id="CHEBI:57692"/>
        <dbReference type="ChEBI" id="CHEBI:58307"/>
        <dbReference type="ChEBI" id="CHEBI:61540"/>
        <dbReference type="ChEBI" id="CHEBI:77549"/>
    </reaction>
    <physiologicalReaction direction="left-to-right" evidence="22">
        <dbReference type="Rhea" id="RHEA:47305"/>
    </physiologicalReaction>
</comment>
<dbReference type="GO" id="GO:0016491">
    <property type="term" value="F:oxidoreductase activity"/>
    <property type="evidence" value="ECO:0007669"/>
    <property type="project" value="UniProtKB-KW"/>
</dbReference>
<sequence length="628" mass="68562">MYTRSLLTRQLVYLAKKSNGAETAGFARFRSTASADGLQSQATSQPATAGGDSQITTAKDRKPKTNAPFAKNLFLGNFDKEMLVYPEIMDSKAIDVNAKIPEETLQAIKELGLFGQQIPQEYGGLGLNATKYARIAEITSQDGSIAVTLAAHQAIGLKGILIAGNEEQKQKYLPKLAVGEMTAAFCLTEPGSGSDAASIQTRATLSEDGKTFLLNGGKIWISNGGTADVFTVFAKTEVEVNGEKKDKVTAFIVERAFGGVTSGKPEDKLGIRGSNTCEVHFDNTPVPVENVLGEVGSGFKLAMNILNSGRFSMGSSGAGILKKLIGWTAEHATTRRQFGKHLSEFGLIKEKFARMAVTAYAMESMAYLTAGIIDMYEEPDCAVEAAMVKVFSSEGCWTCVSECLQILGGLGYMKEYPYERYLRDARILLIFEGTNEILRLFVALQGLQHAGKQLKELVKKLRNPLNNPGLVISTAWSRVRSRTSGGPAAKLRLNEDLHPTFKKEAMALEKGVGQFQMAVESVLTRHGNKVVDQQMELKRLADIVMDLYAMTSVLSRASRSYCIGLRNAEHEVMLAKTFCYEANRRVQTNMQELAKGSVANMDENYQHIADTIFKNGGFAAEHALARNW</sequence>
<evidence type="ECO:0000256" key="29">
    <source>
        <dbReference type="ARBA" id="ARBA00073945"/>
    </source>
</evidence>
<keyword evidence="7 31" id="KW-0274">FAD</keyword>
<dbReference type="Pfam" id="PF00441">
    <property type="entry name" value="Acyl-CoA_dh_1"/>
    <property type="match status" value="1"/>
</dbReference>
<evidence type="ECO:0000256" key="19">
    <source>
        <dbReference type="ARBA" id="ARBA00050339"/>
    </source>
</evidence>
<comment type="catalytic activity">
    <reaction evidence="25">
        <text>undecanoyl-CoA + oxidized [electron-transfer flavoprotein] + H(+) = trans-2-undecenoyl-CoA + reduced [electron-transfer flavoprotein]</text>
        <dbReference type="Rhea" id="RHEA:48200"/>
        <dbReference type="Rhea" id="RHEA-COMP:10685"/>
        <dbReference type="Rhea" id="RHEA-COMP:10686"/>
        <dbReference type="ChEBI" id="CHEBI:15378"/>
        <dbReference type="ChEBI" id="CHEBI:57692"/>
        <dbReference type="ChEBI" id="CHEBI:58307"/>
        <dbReference type="ChEBI" id="CHEBI:77547"/>
        <dbReference type="ChEBI" id="CHEBI:77548"/>
    </reaction>
    <physiologicalReaction direction="left-to-right" evidence="25">
        <dbReference type="Rhea" id="RHEA:48201"/>
    </physiologicalReaction>
</comment>
<evidence type="ECO:0000256" key="28">
    <source>
        <dbReference type="ARBA" id="ARBA00064101"/>
    </source>
</evidence>
<evidence type="ECO:0000256" key="7">
    <source>
        <dbReference type="ARBA" id="ARBA00022827"/>
    </source>
</evidence>
<evidence type="ECO:0000256" key="30">
    <source>
        <dbReference type="ARBA" id="ARBA00076025"/>
    </source>
</evidence>
<comment type="subcellular location">
    <subcellularLocation>
        <location evidence="2">Mitochondrion inner membrane</location>
        <topology evidence="2">Peripheral membrane protein</topology>
        <orientation evidence="2">Matrix side</orientation>
    </subcellularLocation>
</comment>
<evidence type="ECO:0000256" key="26">
    <source>
        <dbReference type="ARBA" id="ARBA00052466"/>
    </source>
</evidence>
<evidence type="ECO:0000256" key="6">
    <source>
        <dbReference type="ARBA" id="ARBA00022792"/>
    </source>
</evidence>
<dbReference type="InterPro" id="IPR006091">
    <property type="entry name" value="Acyl-CoA_Oxase/DH_mid-dom"/>
</dbReference>
<evidence type="ECO:0000256" key="17">
    <source>
        <dbReference type="ARBA" id="ARBA00049140"/>
    </source>
</evidence>
<keyword evidence="10 31" id="KW-0560">Oxidoreductase</keyword>
<evidence type="ECO:0000256" key="18">
    <source>
        <dbReference type="ARBA" id="ARBA00049224"/>
    </source>
</evidence>
<evidence type="ECO:0000259" key="34">
    <source>
        <dbReference type="Pfam" id="PF02770"/>
    </source>
</evidence>
<comment type="catalytic activity">
    <reaction evidence="20">
        <text>pentadecanoyl-CoA + oxidized [electron-transfer flavoprotein] + H(+) = (2E)-pentadecenoyl-CoA + reduced [electron-transfer flavoprotein]</text>
        <dbReference type="Rhea" id="RHEA:48204"/>
        <dbReference type="Rhea" id="RHEA-COMP:10685"/>
        <dbReference type="Rhea" id="RHEA-COMP:10686"/>
        <dbReference type="ChEBI" id="CHEBI:15378"/>
        <dbReference type="ChEBI" id="CHEBI:57692"/>
        <dbReference type="ChEBI" id="CHEBI:58307"/>
        <dbReference type="ChEBI" id="CHEBI:74309"/>
        <dbReference type="ChEBI" id="CHEBI:77545"/>
    </reaction>
    <physiologicalReaction direction="left-to-right" evidence="20">
        <dbReference type="Rhea" id="RHEA:48205"/>
    </physiologicalReaction>
</comment>
<proteinExistence type="inferred from homology"/>
<dbReference type="Pfam" id="PF02771">
    <property type="entry name" value="Acyl-CoA_dh_N"/>
    <property type="match status" value="1"/>
</dbReference>
<keyword evidence="4" id="KW-0597">Phosphoprotein</keyword>
<dbReference type="SUPFAM" id="SSF47203">
    <property type="entry name" value="Acyl-CoA dehydrogenase C-terminal domain-like"/>
    <property type="match status" value="2"/>
</dbReference>
<evidence type="ECO:0000256" key="21">
    <source>
        <dbReference type="ARBA" id="ARBA00051128"/>
    </source>
</evidence>
<evidence type="ECO:0000256" key="10">
    <source>
        <dbReference type="ARBA" id="ARBA00023002"/>
    </source>
</evidence>
<dbReference type="InterPro" id="IPR036250">
    <property type="entry name" value="AcylCo_DH-like_C"/>
</dbReference>
<comment type="catalytic activity">
    <reaction evidence="26">
        <text>nonanoyl-CoA + oxidized [electron-transfer flavoprotein] + H(+) = (2E)-nonenoyl-CoA + reduced [electron-transfer flavoprotein]</text>
        <dbReference type="Rhea" id="RHEA:48208"/>
        <dbReference type="Rhea" id="RHEA-COMP:10685"/>
        <dbReference type="Rhea" id="RHEA-COMP:10686"/>
        <dbReference type="ChEBI" id="CHEBI:15378"/>
        <dbReference type="ChEBI" id="CHEBI:57692"/>
        <dbReference type="ChEBI" id="CHEBI:58307"/>
        <dbReference type="ChEBI" id="CHEBI:76291"/>
        <dbReference type="ChEBI" id="CHEBI:76292"/>
    </reaction>
    <physiologicalReaction direction="left-to-right" evidence="26">
        <dbReference type="Rhea" id="RHEA:48209"/>
    </physiologicalReaction>
</comment>
<evidence type="ECO:0000256" key="22">
    <source>
        <dbReference type="ARBA" id="ARBA00051582"/>
    </source>
</evidence>
<keyword evidence="9" id="KW-0007">Acetylation</keyword>
<evidence type="ECO:0000256" key="11">
    <source>
        <dbReference type="ARBA" id="ARBA00023128"/>
    </source>
</evidence>
<dbReference type="FunFam" id="2.40.110.10:FF:000006">
    <property type="entry name" value="very long-chain specific acyl-CoA dehydrogenase, mitochondrial"/>
    <property type="match status" value="1"/>
</dbReference>
<evidence type="ECO:0000256" key="25">
    <source>
        <dbReference type="ARBA" id="ARBA00052438"/>
    </source>
</evidence>
<evidence type="ECO:0000256" key="16">
    <source>
        <dbReference type="ARBA" id="ARBA00049038"/>
    </source>
</evidence>
<evidence type="ECO:0000256" key="15">
    <source>
        <dbReference type="ARBA" id="ARBA00048725"/>
    </source>
</evidence>
<dbReference type="Pfam" id="PF21343">
    <property type="entry name" value="ACAD9-ACADV_C"/>
    <property type="match status" value="1"/>
</dbReference>
<comment type="caution">
    <text evidence="37">The sequence shown here is derived from an EMBL/GenBank/DDBJ whole genome shotgun (WGS) entry which is preliminary data.</text>
</comment>
<evidence type="ECO:0000256" key="20">
    <source>
        <dbReference type="ARBA" id="ARBA00050383"/>
    </source>
</evidence>
<comment type="catalytic activity">
    <reaction evidence="18">
        <text>octadecanoyl-CoA + oxidized [electron-transfer flavoprotein] + H(+) = (2E)-octadecenoyl-CoA + reduced [electron-transfer flavoprotein]</text>
        <dbReference type="Rhea" id="RHEA:47240"/>
        <dbReference type="Rhea" id="RHEA-COMP:10685"/>
        <dbReference type="Rhea" id="RHEA-COMP:10686"/>
        <dbReference type="ChEBI" id="CHEBI:15378"/>
        <dbReference type="ChEBI" id="CHEBI:57394"/>
        <dbReference type="ChEBI" id="CHEBI:57692"/>
        <dbReference type="ChEBI" id="CHEBI:58307"/>
        <dbReference type="ChEBI" id="CHEBI:71412"/>
    </reaction>
    <physiologicalReaction direction="left-to-right" evidence="18">
        <dbReference type="Rhea" id="RHEA:47241"/>
    </physiologicalReaction>
</comment>
<keyword evidence="11" id="KW-0496">Mitochondrion</keyword>
<organism evidence="37 38">
    <name type="scientific">Batillaria attramentaria</name>
    <dbReference type="NCBI Taxonomy" id="370345"/>
    <lineage>
        <taxon>Eukaryota</taxon>
        <taxon>Metazoa</taxon>
        <taxon>Spiralia</taxon>
        <taxon>Lophotrochozoa</taxon>
        <taxon>Mollusca</taxon>
        <taxon>Gastropoda</taxon>
        <taxon>Caenogastropoda</taxon>
        <taxon>Sorbeoconcha</taxon>
        <taxon>Cerithioidea</taxon>
        <taxon>Batillariidae</taxon>
        <taxon>Batillaria</taxon>
    </lineage>
</organism>
<dbReference type="InterPro" id="IPR006089">
    <property type="entry name" value="Acyl-CoA_DH_CS"/>
</dbReference>
<dbReference type="GO" id="GO:0005743">
    <property type="term" value="C:mitochondrial inner membrane"/>
    <property type="evidence" value="ECO:0007669"/>
    <property type="project" value="UniProtKB-SubCell"/>
</dbReference>
<evidence type="ECO:0000256" key="4">
    <source>
        <dbReference type="ARBA" id="ARBA00022553"/>
    </source>
</evidence>
<evidence type="ECO:0000256" key="32">
    <source>
        <dbReference type="SAM" id="MobiDB-lite"/>
    </source>
</evidence>
<comment type="catalytic activity">
    <reaction evidence="24">
        <text>heptadecanoyl-CoA + oxidized [electron-transfer flavoprotein] + H(+) = trans-2-heptadecenoyl-CoA + reduced [electron-transfer flavoprotein]</text>
        <dbReference type="Rhea" id="RHEA:48196"/>
        <dbReference type="Rhea" id="RHEA-COMP:10685"/>
        <dbReference type="Rhea" id="RHEA-COMP:10686"/>
        <dbReference type="ChEBI" id="CHEBI:15378"/>
        <dbReference type="ChEBI" id="CHEBI:57692"/>
        <dbReference type="ChEBI" id="CHEBI:58307"/>
        <dbReference type="ChEBI" id="CHEBI:74307"/>
        <dbReference type="ChEBI" id="CHEBI:77551"/>
    </reaction>
    <physiologicalReaction direction="left-to-right" evidence="24">
        <dbReference type="Rhea" id="RHEA:48197"/>
    </physiologicalReaction>
</comment>
<comment type="catalytic activity">
    <reaction evidence="17">
        <text>eicosanoyl-CoA + oxidized [electron-transfer flavoprotein] + H(+) = (2E)-eicosenoyl-CoA + reduced [electron-transfer flavoprotein]</text>
        <dbReference type="Rhea" id="RHEA:47236"/>
        <dbReference type="Rhea" id="RHEA-COMP:10685"/>
        <dbReference type="Rhea" id="RHEA-COMP:10686"/>
        <dbReference type="ChEBI" id="CHEBI:15378"/>
        <dbReference type="ChEBI" id="CHEBI:57380"/>
        <dbReference type="ChEBI" id="CHEBI:57692"/>
        <dbReference type="ChEBI" id="CHEBI:58307"/>
        <dbReference type="ChEBI" id="CHEBI:74691"/>
    </reaction>
    <physiologicalReaction direction="left-to-right" evidence="17">
        <dbReference type="Rhea" id="RHEA:47237"/>
    </physiologicalReaction>
</comment>
<comment type="catalytic activity">
    <reaction evidence="15">
        <text>oxidized [electron-transfer flavoprotein] + (9Z)-octadecenoyl-CoA + H(+) = (2E,9Z)-octadecadienoyl-CoA + reduced [electron-transfer flavoprotein]</text>
        <dbReference type="Rhea" id="RHEA:47300"/>
        <dbReference type="Rhea" id="RHEA-COMP:10685"/>
        <dbReference type="Rhea" id="RHEA-COMP:10686"/>
        <dbReference type="ChEBI" id="CHEBI:15378"/>
        <dbReference type="ChEBI" id="CHEBI:57387"/>
        <dbReference type="ChEBI" id="CHEBI:57692"/>
        <dbReference type="ChEBI" id="CHEBI:58307"/>
        <dbReference type="ChEBI" id="CHEBI:77553"/>
    </reaction>
    <physiologicalReaction direction="left-to-right" evidence="15">
        <dbReference type="Rhea" id="RHEA:47301"/>
    </physiologicalReaction>
</comment>
<dbReference type="Gene3D" id="2.40.110.10">
    <property type="entry name" value="Butyryl-CoA Dehydrogenase, subunit A, domain 2"/>
    <property type="match status" value="1"/>
</dbReference>
<dbReference type="SUPFAM" id="SSF56645">
    <property type="entry name" value="Acyl-CoA dehydrogenase NM domain-like"/>
    <property type="match status" value="1"/>
</dbReference>
<dbReference type="PANTHER" id="PTHR43884">
    <property type="entry name" value="ACYL-COA DEHYDROGENASE"/>
    <property type="match status" value="1"/>
</dbReference>
<evidence type="ECO:0000259" key="33">
    <source>
        <dbReference type="Pfam" id="PF00441"/>
    </source>
</evidence>
<evidence type="ECO:0000313" key="38">
    <source>
        <dbReference type="Proteomes" id="UP001519460"/>
    </source>
</evidence>
<evidence type="ECO:0000256" key="2">
    <source>
        <dbReference type="ARBA" id="ARBA00004443"/>
    </source>
</evidence>
<dbReference type="InterPro" id="IPR009100">
    <property type="entry name" value="AcylCoA_DH/oxidase_NM_dom_sf"/>
</dbReference>
<comment type="similarity">
    <text evidence="3 31">Belongs to the acyl-CoA dehydrogenase family.</text>
</comment>
<dbReference type="InterPro" id="IPR046373">
    <property type="entry name" value="Acyl-CoA_Oxase/DH_mid-dom_sf"/>
</dbReference>
<evidence type="ECO:0000256" key="3">
    <source>
        <dbReference type="ARBA" id="ARBA00009347"/>
    </source>
</evidence>
<evidence type="ECO:0000256" key="24">
    <source>
        <dbReference type="ARBA" id="ARBA00052354"/>
    </source>
</evidence>
<dbReference type="AlphaFoldDB" id="A0ABD0KNT9"/>
<reference evidence="37 38" key="1">
    <citation type="journal article" date="2023" name="Sci. Data">
        <title>Genome assembly of the Korean intertidal mud-creeper Batillaria attramentaria.</title>
        <authorList>
            <person name="Patra A.K."/>
            <person name="Ho P.T."/>
            <person name="Jun S."/>
            <person name="Lee S.J."/>
            <person name="Kim Y."/>
            <person name="Won Y.J."/>
        </authorList>
    </citation>
    <scope>NUCLEOTIDE SEQUENCE [LARGE SCALE GENOMIC DNA]</scope>
    <source>
        <strain evidence="37">Wonlab-2016</strain>
    </source>
</reference>
<feature type="domain" description="ACAD9/ACADV-like C-terminal" evidence="36">
    <location>
        <begin position="500"/>
        <end position="617"/>
    </location>
</feature>
<keyword evidence="12" id="KW-0472">Membrane</keyword>
<comment type="catalytic activity">
    <reaction evidence="13">
        <text>decanoyl-CoA + oxidized [electron-transfer flavoprotein] + H(+) = (2E)-decenoyl-CoA + reduced [electron-transfer flavoprotein]</text>
        <dbReference type="Rhea" id="RHEA:48176"/>
        <dbReference type="Rhea" id="RHEA-COMP:10685"/>
        <dbReference type="Rhea" id="RHEA-COMP:10686"/>
        <dbReference type="ChEBI" id="CHEBI:15378"/>
        <dbReference type="ChEBI" id="CHEBI:57692"/>
        <dbReference type="ChEBI" id="CHEBI:58307"/>
        <dbReference type="ChEBI" id="CHEBI:61406"/>
        <dbReference type="ChEBI" id="CHEBI:61430"/>
    </reaction>
    <physiologicalReaction direction="left-to-right" evidence="13">
        <dbReference type="Rhea" id="RHEA:48177"/>
    </physiologicalReaction>
</comment>
<dbReference type="GO" id="GO:0006631">
    <property type="term" value="P:fatty acid metabolic process"/>
    <property type="evidence" value="ECO:0007669"/>
    <property type="project" value="UniProtKB-ARBA"/>
</dbReference>
<keyword evidence="8" id="KW-0809">Transit peptide</keyword>
<feature type="domain" description="Acyl-CoA oxidase/dehydrogenase middle" evidence="34">
    <location>
        <begin position="184"/>
        <end position="283"/>
    </location>
</feature>
<dbReference type="FunFam" id="1.20.140.10:FF:000008">
    <property type="entry name" value="acyl-CoA dehydrogenase family member 9, mitochondrial"/>
    <property type="match status" value="1"/>
</dbReference>
<dbReference type="FunFam" id="1.20.140.10:FF:000023">
    <property type="entry name" value="Acyl-CoA dehydrogenase family member 9"/>
    <property type="match status" value="1"/>
</dbReference>
<evidence type="ECO:0000256" key="27">
    <source>
        <dbReference type="ARBA" id="ARBA00055983"/>
    </source>
</evidence>
<evidence type="ECO:0000313" key="37">
    <source>
        <dbReference type="EMBL" id="KAK7488577.1"/>
    </source>
</evidence>
<evidence type="ECO:0000256" key="5">
    <source>
        <dbReference type="ARBA" id="ARBA00022630"/>
    </source>
</evidence>
<feature type="domain" description="Acyl-CoA dehydrogenase/oxidase C-terminal" evidence="33">
    <location>
        <begin position="296"/>
        <end position="443"/>
    </location>
</feature>
<comment type="function">
    <text evidence="27">As part of the MCIA complex, primarily participates in the assembly of the mitochondrial complex I and therefore plays a role in oxidative phosphorylation. This moonlighting protein also has a dehydrogenase activity toward a broad range of substrates with greater specificity for long-chain unsaturated acyl-CoAs. However, in vivo, it does not seem to play a primary role in fatty acid oxidation. In addition, the function in complex I assembly is independent of the dehydrogenase activity of the protein.</text>
</comment>
<dbReference type="InterPro" id="IPR049448">
    <property type="entry name" value="ACAD9/ACADV-like_C"/>
</dbReference>
<dbReference type="Gene3D" id="1.10.540.10">
    <property type="entry name" value="Acyl-CoA dehydrogenase/oxidase, N-terminal domain"/>
    <property type="match status" value="1"/>
</dbReference>
<dbReference type="FunFam" id="1.10.540.10:FF:000001">
    <property type="entry name" value="Very long-chain-specific acyl-CoA dehydrogenase, mitochondrial"/>
    <property type="match status" value="1"/>
</dbReference>
<evidence type="ECO:0000256" key="14">
    <source>
        <dbReference type="ARBA" id="ARBA00047916"/>
    </source>
</evidence>
<evidence type="ECO:0000256" key="1">
    <source>
        <dbReference type="ARBA" id="ARBA00001974"/>
    </source>
</evidence>
<evidence type="ECO:0000259" key="35">
    <source>
        <dbReference type="Pfam" id="PF02771"/>
    </source>
</evidence>
<evidence type="ECO:0000256" key="31">
    <source>
        <dbReference type="RuleBase" id="RU362125"/>
    </source>
</evidence>
<comment type="catalytic activity">
    <reaction evidence="14">
        <text>oxidized [electron-transfer flavoprotein] + hexadecanoyl-CoA + H(+) = (2E)-hexadecenoyl-CoA + reduced [electron-transfer flavoprotein]</text>
        <dbReference type="Rhea" id="RHEA:43448"/>
        <dbReference type="Rhea" id="RHEA-COMP:10685"/>
        <dbReference type="Rhea" id="RHEA-COMP:10686"/>
        <dbReference type="ChEBI" id="CHEBI:15378"/>
        <dbReference type="ChEBI" id="CHEBI:57379"/>
        <dbReference type="ChEBI" id="CHEBI:57692"/>
        <dbReference type="ChEBI" id="CHEBI:58307"/>
        <dbReference type="ChEBI" id="CHEBI:61526"/>
    </reaction>
    <physiologicalReaction direction="left-to-right" evidence="14">
        <dbReference type="Rhea" id="RHEA:43449"/>
    </physiologicalReaction>
</comment>
<name>A0ABD0KNT9_9CAEN</name>
<dbReference type="InterPro" id="IPR009075">
    <property type="entry name" value="AcylCo_DH/oxidase_C"/>
</dbReference>
<evidence type="ECO:0000259" key="36">
    <source>
        <dbReference type="Pfam" id="PF21343"/>
    </source>
</evidence>
<feature type="domain" description="Acyl-CoA dehydrogenase/oxidase N-terminal" evidence="35">
    <location>
        <begin position="92"/>
        <end position="180"/>
    </location>
</feature>
<dbReference type="PROSITE" id="PS00072">
    <property type="entry name" value="ACYL_COA_DH_1"/>
    <property type="match status" value="1"/>
</dbReference>
<dbReference type="Pfam" id="PF02770">
    <property type="entry name" value="Acyl-CoA_dh_M"/>
    <property type="match status" value="1"/>
</dbReference>
<gene>
    <name evidence="37" type="ORF">BaRGS_00020194</name>
</gene>
<feature type="region of interest" description="Disordered" evidence="32">
    <location>
        <begin position="37"/>
        <end position="61"/>
    </location>
</feature>
<comment type="catalytic activity">
    <reaction evidence="19">
        <text>(9E)-octadecenoyl-CoA + oxidized [electron-transfer flavoprotein] + H(+) = (2E,9E)-octadecadienoyl-CoA + reduced [electron-transfer flavoprotein]</text>
        <dbReference type="Rhea" id="RHEA:48192"/>
        <dbReference type="Rhea" id="RHEA-COMP:10685"/>
        <dbReference type="Rhea" id="RHEA-COMP:10686"/>
        <dbReference type="ChEBI" id="CHEBI:15378"/>
        <dbReference type="ChEBI" id="CHEBI:57692"/>
        <dbReference type="ChEBI" id="CHEBI:58307"/>
        <dbReference type="ChEBI" id="CHEBI:77537"/>
        <dbReference type="ChEBI" id="CHEBI:77552"/>
    </reaction>
    <physiologicalReaction direction="left-to-right" evidence="19">
        <dbReference type="Rhea" id="RHEA:48193"/>
    </physiologicalReaction>
</comment>
<feature type="compositionally biased region" description="Polar residues" evidence="32">
    <location>
        <begin position="37"/>
        <end position="57"/>
    </location>
</feature>
<dbReference type="EMBL" id="JACVVK020000149">
    <property type="protein sequence ID" value="KAK7488577.1"/>
    <property type="molecule type" value="Genomic_DNA"/>
</dbReference>
<comment type="catalytic activity">
    <reaction evidence="23">
        <text>(4Z,7Z,10Z,13Z,16Z,19Z)-docosahexaenoyl-CoA + oxidized [electron-transfer flavoprotein] + H(+) = (2E,4Z,7Z,10Z,13Z,16Z,19Z)-docosaheptaenoyl-CoA + reduced [electron-transfer flavoprotein]</text>
        <dbReference type="Rhea" id="RHEA:48184"/>
        <dbReference type="Rhea" id="RHEA-COMP:10685"/>
        <dbReference type="Rhea" id="RHEA-COMP:10686"/>
        <dbReference type="ChEBI" id="CHEBI:15378"/>
        <dbReference type="ChEBI" id="CHEBI:57692"/>
        <dbReference type="ChEBI" id="CHEBI:58307"/>
        <dbReference type="ChEBI" id="CHEBI:74298"/>
        <dbReference type="ChEBI" id="CHEBI:77559"/>
    </reaction>
    <physiologicalReaction direction="left-to-right" evidence="23">
        <dbReference type="Rhea" id="RHEA:48185"/>
    </physiologicalReaction>
</comment>
<keyword evidence="5 31" id="KW-0285">Flavoprotein</keyword>
<dbReference type="Gene3D" id="1.20.140.10">
    <property type="entry name" value="Butyryl-CoA Dehydrogenase, subunit A, domain 3"/>
    <property type="match status" value="2"/>
</dbReference>
<evidence type="ECO:0000256" key="23">
    <source>
        <dbReference type="ARBA" id="ARBA00052172"/>
    </source>
</evidence>
<evidence type="ECO:0000256" key="12">
    <source>
        <dbReference type="ARBA" id="ARBA00023136"/>
    </source>
</evidence>
<evidence type="ECO:0000256" key="13">
    <source>
        <dbReference type="ARBA" id="ARBA00047546"/>
    </source>
</evidence>
<dbReference type="InterPro" id="IPR037069">
    <property type="entry name" value="AcylCoA_DH/ox_N_sf"/>
</dbReference>
<dbReference type="Proteomes" id="UP001519460">
    <property type="component" value="Unassembled WGS sequence"/>
</dbReference>
<evidence type="ECO:0000256" key="8">
    <source>
        <dbReference type="ARBA" id="ARBA00022946"/>
    </source>
</evidence>
<dbReference type="PROSITE" id="PS00073">
    <property type="entry name" value="ACYL_COA_DH_2"/>
    <property type="match status" value="1"/>
</dbReference>